<feature type="region of interest" description="Disordered" evidence="1">
    <location>
        <begin position="730"/>
        <end position="754"/>
    </location>
</feature>
<dbReference type="Proteomes" id="UP001295684">
    <property type="component" value="Unassembled WGS sequence"/>
</dbReference>
<evidence type="ECO:0000313" key="3">
    <source>
        <dbReference type="Proteomes" id="UP001295684"/>
    </source>
</evidence>
<reference evidence="2" key="1">
    <citation type="submission" date="2023-07" db="EMBL/GenBank/DDBJ databases">
        <authorList>
            <consortium name="AG Swart"/>
            <person name="Singh M."/>
            <person name="Singh A."/>
            <person name="Seah K."/>
            <person name="Emmerich C."/>
        </authorList>
    </citation>
    <scope>NUCLEOTIDE SEQUENCE</scope>
    <source>
        <strain evidence="2">DP1</strain>
    </source>
</reference>
<feature type="compositionally biased region" description="Low complexity" evidence="1">
    <location>
        <begin position="693"/>
        <end position="703"/>
    </location>
</feature>
<feature type="region of interest" description="Disordered" evidence="1">
    <location>
        <begin position="342"/>
        <end position="367"/>
    </location>
</feature>
<feature type="region of interest" description="Disordered" evidence="1">
    <location>
        <begin position="89"/>
        <end position="111"/>
    </location>
</feature>
<feature type="compositionally biased region" description="Polar residues" evidence="1">
    <location>
        <begin position="810"/>
        <end position="819"/>
    </location>
</feature>
<feature type="region of interest" description="Disordered" evidence="1">
    <location>
        <begin position="596"/>
        <end position="624"/>
    </location>
</feature>
<evidence type="ECO:0000313" key="2">
    <source>
        <dbReference type="EMBL" id="CAI2380218.1"/>
    </source>
</evidence>
<gene>
    <name evidence="2" type="ORF">ECRASSUSDP1_LOCUS21650</name>
</gene>
<organism evidence="2 3">
    <name type="scientific">Euplotes crassus</name>
    <dbReference type="NCBI Taxonomy" id="5936"/>
    <lineage>
        <taxon>Eukaryota</taxon>
        <taxon>Sar</taxon>
        <taxon>Alveolata</taxon>
        <taxon>Ciliophora</taxon>
        <taxon>Intramacronucleata</taxon>
        <taxon>Spirotrichea</taxon>
        <taxon>Hypotrichia</taxon>
        <taxon>Euplotida</taxon>
        <taxon>Euplotidae</taxon>
        <taxon>Moneuplotes</taxon>
    </lineage>
</organism>
<feature type="compositionally biased region" description="Basic and acidic residues" evidence="1">
    <location>
        <begin position="342"/>
        <end position="358"/>
    </location>
</feature>
<feature type="compositionally biased region" description="Low complexity" evidence="1">
    <location>
        <begin position="97"/>
        <end position="106"/>
    </location>
</feature>
<feature type="region of interest" description="Disordered" evidence="1">
    <location>
        <begin position="801"/>
        <end position="847"/>
    </location>
</feature>
<dbReference type="AlphaFoldDB" id="A0AAD1XVL3"/>
<name>A0AAD1XVL3_EUPCR</name>
<dbReference type="EMBL" id="CAMPGE010022153">
    <property type="protein sequence ID" value="CAI2380218.1"/>
    <property type="molecule type" value="Genomic_DNA"/>
</dbReference>
<evidence type="ECO:0000256" key="1">
    <source>
        <dbReference type="SAM" id="MobiDB-lite"/>
    </source>
</evidence>
<feature type="region of interest" description="Disordered" evidence="1">
    <location>
        <begin position="299"/>
        <end position="327"/>
    </location>
</feature>
<feature type="compositionally biased region" description="Basic residues" evidence="1">
    <location>
        <begin position="437"/>
        <end position="448"/>
    </location>
</feature>
<feature type="region of interest" description="Disordered" evidence="1">
    <location>
        <begin position="423"/>
        <end position="448"/>
    </location>
</feature>
<feature type="compositionally biased region" description="Polar residues" evidence="1">
    <location>
        <begin position="665"/>
        <end position="688"/>
    </location>
</feature>
<comment type="caution">
    <text evidence="2">The sequence shown here is derived from an EMBL/GenBank/DDBJ whole genome shotgun (WGS) entry which is preliminary data.</text>
</comment>
<proteinExistence type="predicted"/>
<keyword evidence="3" id="KW-1185">Reference proteome</keyword>
<protein>
    <submittedName>
        <fullName evidence="2">Uncharacterized protein</fullName>
    </submittedName>
</protein>
<feature type="region of interest" description="Disordered" evidence="1">
    <location>
        <begin position="660"/>
        <end position="708"/>
    </location>
</feature>
<sequence length="847" mass="97238">MDKNHYKTLSNKAIQYGGQKKANSRPNRRIFNNKRTFMENRKKVPQILGNRNFNLPKNKPMNLNRFKSPVPSLSNRFVTMIDGKMRSPNIKLRGRQNPSSRNNSSNITPLTMKRVFSKAKNRIPKTGYMTQLAGIRKIPKSQKKTHIRSSDSNKNVSLAKQDTLLTETDFSEFPDVAPKNMSTNRKNYKKIQTKIGSPNVRKLDMGKARRKRKESLVDKILQGISKGMRSPAARQLKPLPNSKIAAQRRGKGKTNGKVTNMQTIQRGKKSIHNLNETHITSFISSSAFRNVHKKLKKLQSQIGNHPSKRSFASHSRSRRRITLSNTKTPNYKESVAERAQRYISRKRNDENSKLERKRTGSINSVQFKKRRKFGNRIKSEDDFEPRRFRDSNEHLYTDTIENYQEEMSQGIVETSESELEKIPEGAKFITSSDQKSKKSSTKKRSRKNARYSIVPVDLLNKVNVFDKEKIHRKATSSKKKYYDMSVTPVRGTQARNRKNTATSQFLMMKNFRDSRSILKKRKLKLGQIIFKKPTNLKNSRIKNSSEYSTASQKGSKELGFKSLMSINSKRTKQKKIRSRAKQRGTIKIKNNLGIIQEEGNKKKNKRSRMPPYKSNNQRLIKKSQGEESYLTVKFSNPKGDRRRTVCSIISDDESIDKKKIFSERLPTSSHKVSSRSGQKNTAGNGSQNHRYESSYTYESSITSTDKDDILDEKEEEKMLAKMLKQSYVRRSTEFDGNGTPNLTDMPSKRRPSSALSRESFFIPYMFAKENERNTNENKDKAKAIAALEVSERLGDKSSYCDYVESKGESPQKSPASNESKQLKIPVRPKKGDQISMTDVRAVAKNNS</sequence>
<accession>A0AAD1XVL3</accession>